<reference evidence="1 2" key="1">
    <citation type="journal article" date="2015" name="Genome Announc.">
        <title>Draft Genome Sequence of Cyanobacterium Hassallia byssoidea Strain VB512170, Isolated from Monuments in India.</title>
        <authorList>
            <person name="Singh D."/>
            <person name="Chandrababunaidu M.M."/>
            <person name="Panda A."/>
            <person name="Sen D."/>
            <person name="Bhattacharyya S."/>
            <person name="Adhikary S.P."/>
            <person name="Tripathy S."/>
        </authorList>
    </citation>
    <scope>NUCLEOTIDE SEQUENCE [LARGE SCALE GENOMIC DNA]</scope>
    <source>
        <strain evidence="1 2">VB512170</strain>
    </source>
</reference>
<comment type="caution">
    <text evidence="1">The sequence shown here is derived from an EMBL/GenBank/DDBJ whole genome shotgun (WGS) entry which is preliminary data.</text>
</comment>
<dbReference type="Proteomes" id="UP000031549">
    <property type="component" value="Unassembled WGS sequence"/>
</dbReference>
<accession>A0A846HHY9</accession>
<dbReference type="AlphaFoldDB" id="A0A846HHY9"/>
<proteinExistence type="predicted"/>
<dbReference type="Gene3D" id="1.20.1220.20">
    <property type="entry name" value="Uncharcterised protein PF01724"/>
    <property type="match status" value="1"/>
</dbReference>
<dbReference type="Pfam" id="PF01724">
    <property type="entry name" value="DUF29"/>
    <property type="match status" value="1"/>
</dbReference>
<dbReference type="RefSeq" id="WP_039738134.1">
    <property type="nucleotide sequence ID" value="NZ_JTCM02000125.1"/>
</dbReference>
<keyword evidence="2" id="KW-1185">Reference proteome</keyword>
<organism evidence="1 2">
    <name type="scientific">Hassallia byssoidea VB512170</name>
    <dbReference type="NCBI Taxonomy" id="1304833"/>
    <lineage>
        <taxon>Bacteria</taxon>
        <taxon>Bacillati</taxon>
        <taxon>Cyanobacteriota</taxon>
        <taxon>Cyanophyceae</taxon>
        <taxon>Nostocales</taxon>
        <taxon>Tolypothrichaceae</taxon>
        <taxon>Hassallia</taxon>
    </lineage>
</organism>
<sequence length="171" mass="19561">MTQEIWDLRKSILEGRYDDALVIVDELELMSRKSYIRNIRSFLIRLIIHLIKNQVEQRLTNSWAASIEGSILEIQDLNLQDNKTSHYVKQTEWEELLDAAFDAAIKPASAEVLNGLYTPKRLEAIVDKSQIIKLAQAFLDLTYTNSQKSLPGAIDEMLSELPGGKEWEEGK</sequence>
<evidence type="ECO:0000313" key="2">
    <source>
        <dbReference type="Proteomes" id="UP000031549"/>
    </source>
</evidence>
<name>A0A846HHY9_9CYAN</name>
<gene>
    <name evidence="1" type="ORF">PI95_030240</name>
</gene>
<evidence type="ECO:0000313" key="1">
    <source>
        <dbReference type="EMBL" id="NEU76673.1"/>
    </source>
</evidence>
<dbReference type="InterPro" id="IPR002636">
    <property type="entry name" value="DUF29"/>
</dbReference>
<dbReference type="PANTHER" id="PTHR34235">
    <property type="entry name" value="SLR1203 PROTEIN-RELATED"/>
    <property type="match status" value="1"/>
</dbReference>
<protein>
    <submittedName>
        <fullName evidence="1">DUF29 domain-containing protein</fullName>
    </submittedName>
</protein>
<dbReference type="EMBL" id="JTCM02000125">
    <property type="protein sequence ID" value="NEU76673.1"/>
    <property type="molecule type" value="Genomic_DNA"/>
</dbReference>